<dbReference type="EMBL" id="MBLM01000183">
    <property type="protein sequence ID" value="OHV27936.1"/>
    <property type="molecule type" value="Genomic_DNA"/>
</dbReference>
<feature type="domain" description="NAD-dependent epimerase/dehydratase" evidence="3">
    <location>
        <begin position="3"/>
        <end position="253"/>
    </location>
</feature>
<organism evidence="4 5">
    <name type="scientific">Parafrankia colletiae</name>
    <dbReference type="NCBI Taxonomy" id="573497"/>
    <lineage>
        <taxon>Bacteria</taxon>
        <taxon>Bacillati</taxon>
        <taxon>Actinomycetota</taxon>
        <taxon>Actinomycetes</taxon>
        <taxon>Frankiales</taxon>
        <taxon>Frankiaceae</taxon>
        <taxon>Parafrankia</taxon>
    </lineage>
</organism>
<accession>A0A1S1Q2W2</accession>
<name>A0A1S1Q2W2_9ACTN</name>
<evidence type="ECO:0000259" key="3">
    <source>
        <dbReference type="Pfam" id="PF01370"/>
    </source>
</evidence>
<dbReference type="AlphaFoldDB" id="A0A1S1Q2W2"/>
<dbReference type="Gene3D" id="3.40.50.720">
    <property type="entry name" value="NAD(P)-binding Rossmann-like Domain"/>
    <property type="match status" value="1"/>
</dbReference>
<dbReference type="PANTHER" id="PTHR43000">
    <property type="entry name" value="DTDP-D-GLUCOSE 4,6-DEHYDRATASE-RELATED"/>
    <property type="match status" value="1"/>
</dbReference>
<evidence type="ECO:0000313" key="5">
    <source>
        <dbReference type="Proteomes" id="UP000179627"/>
    </source>
</evidence>
<evidence type="ECO:0000313" key="4">
    <source>
        <dbReference type="EMBL" id="OHV27936.1"/>
    </source>
</evidence>
<dbReference type="RefSeq" id="WP_071092117.1">
    <property type="nucleotide sequence ID" value="NZ_MBLM01000183.1"/>
</dbReference>
<protein>
    <submittedName>
        <fullName evidence="4">Epimerase</fullName>
    </submittedName>
</protein>
<comment type="caution">
    <text evidence="4">The sequence shown here is derived from an EMBL/GenBank/DDBJ whole genome shotgun (WGS) entry which is preliminary data.</text>
</comment>
<keyword evidence="5" id="KW-1185">Reference proteome</keyword>
<evidence type="ECO:0000256" key="2">
    <source>
        <dbReference type="SAM" id="MobiDB-lite"/>
    </source>
</evidence>
<gene>
    <name evidence="4" type="ORF">CC117_30795</name>
</gene>
<proteinExistence type="inferred from homology"/>
<reference evidence="5" key="1">
    <citation type="submission" date="2016-07" db="EMBL/GenBank/DDBJ databases">
        <title>Sequence Frankia sp. strain CcI1.17.</title>
        <authorList>
            <person name="Ghodhbane-Gtari F."/>
            <person name="Swanson E."/>
            <person name="Gueddou A."/>
            <person name="Morris K."/>
            <person name="Hezbri K."/>
            <person name="Ktari A."/>
            <person name="Nouioui I."/>
            <person name="Abebe-Akele F."/>
            <person name="Simpson S."/>
            <person name="Thomas K."/>
            <person name="Gtari M."/>
            <person name="Tisa L.S."/>
            <person name="Hurst S."/>
        </authorList>
    </citation>
    <scope>NUCLEOTIDE SEQUENCE [LARGE SCALE GENOMIC DNA]</scope>
    <source>
        <strain evidence="5">Cc1.17</strain>
    </source>
</reference>
<feature type="region of interest" description="Disordered" evidence="2">
    <location>
        <begin position="125"/>
        <end position="152"/>
    </location>
</feature>
<comment type="similarity">
    <text evidence="1">Belongs to the NAD(P)-dependent epimerase/dehydratase family.</text>
</comment>
<dbReference type="InterPro" id="IPR001509">
    <property type="entry name" value="Epimerase_deHydtase"/>
</dbReference>
<dbReference type="Proteomes" id="UP000179627">
    <property type="component" value="Unassembled WGS sequence"/>
</dbReference>
<dbReference type="Pfam" id="PF01370">
    <property type="entry name" value="Epimerase"/>
    <property type="match status" value="1"/>
</dbReference>
<sequence>MRIAVTGGSGFIGGHVVDRLLDAGHDVLSLDLAACHRPDPRATYRELDVLDLDALTDAFTGVDTVFHIAGMSNVDFAFADPVRTVRLNVEGTGKVCEAARRGGVRRVVFASTVWVYGAVADTAAPVGPAEPPRSSGAAIPPPSGHSDGPVPEPLTEDAEIILARAGHVYTSTKLAAELLLQSYRQTYGLAFTILRYGIPYGPGMRDELVLARFVTNAIAGRPLTVAGDGQQFRKYVYVRDLADAHVLALADAARNTTIALEGEERISVLEMARAVQAYFPEVAIEHVPARPGDFRGREISARRAAELLDWRPTTPFRDGVRQYIEWYQANRQPPVVAAQSVGDLGVSAASSE</sequence>
<dbReference type="InterPro" id="IPR036291">
    <property type="entry name" value="NAD(P)-bd_dom_sf"/>
</dbReference>
<dbReference type="OrthoDB" id="9801785at2"/>
<dbReference type="SUPFAM" id="SSF51735">
    <property type="entry name" value="NAD(P)-binding Rossmann-fold domains"/>
    <property type="match status" value="1"/>
</dbReference>
<evidence type="ECO:0000256" key="1">
    <source>
        <dbReference type="ARBA" id="ARBA00007637"/>
    </source>
</evidence>